<dbReference type="HOGENOM" id="CLU_109462_4_1_6"/>
<dbReference type="InterPro" id="IPR002634">
    <property type="entry name" value="BolA"/>
</dbReference>
<dbReference type="KEGG" id="abm:ABSDF2842"/>
<organism evidence="3 4">
    <name type="scientific">Acinetobacter baumannii (strain SDF)</name>
    <dbReference type="NCBI Taxonomy" id="509170"/>
    <lineage>
        <taxon>Bacteria</taxon>
        <taxon>Pseudomonadati</taxon>
        <taxon>Pseudomonadota</taxon>
        <taxon>Gammaproteobacteria</taxon>
        <taxon>Moraxellales</taxon>
        <taxon>Moraxellaceae</taxon>
        <taxon>Acinetobacter</taxon>
        <taxon>Acinetobacter calcoaceticus/baumannii complex</taxon>
    </lineage>
</organism>
<sequence length="89" mass="9893">MSEVFAMNSEQLTQILKEAFPEAEVVVSGQAGKFDLRIVDDQFEGKRTVARQQAVYAPLNTYIASGEVHAVTIRAMTKDEWRKASLFGA</sequence>
<name>B0VV25_ACIBS</name>
<dbReference type="AlphaFoldDB" id="B0VV25"/>
<proteinExistence type="inferred from homology"/>
<dbReference type="Pfam" id="PF01722">
    <property type="entry name" value="BolA"/>
    <property type="match status" value="1"/>
</dbReference>
<dbReference type="EMBL" id="CU468230">
    <property type="protein sequence ID" value="CAP02138.1"/>
    <property type="molecule type" value="Genomic_DNA"/>
</dbReference>
<gene>
    <name evidence="3" type="ordered locus">ABSDF2842</name>
</gene>
<dbReference type="Gene3D" id="3.30.300.90">
    <property type="entry name" value="BolA-like"/>
    <property type="match status" value="1"/>
</dbReference>
<dbReference type="PIRSF" id="PIRSF003113">
    <property type="entry name" value="BolA"/>
    <property type="match status" value="1"/>
</dbReference>
<dbReference type="SUPFAM" id="SSF82657">
    <property type="entry name" value="BolA-like"/>
    <property type="match status" value="1"/>
</dbReference>
<evidence type="ECO:0000256" key="2">
    <source>
        <dbReference type="RuleBase" id="RU003860"/>
    </source>
</evidence>
<dbReference type="Proteomes" id="UP000001741">
    <property type="component" value="Chromosome"/>
</dbReference>
<dbReference type="BioCyc" id="ABAU509170:GCL9-2342-MONOMER"/>
<dbReference type="InterPro" id="IPR050961">
    <property type="entry name" value="BolA/IbaG_stress_morph_reg"/>
</dbReference>
<dbReference type="PANTHER" id="PTHR46229:SF4">
    <property type="entry name" value="ACID STRESS PROTEIN IBAG"/>
    <property type="match status" value="1"/>
</dbReference>
<evidence type="ECO:0000313" key="4">
    <source>
        <dbReference type="Proteomes" id="UP000001741"/>
    </source>
</evidence>
<protein>
    <submittedName>
        <fullName evidence="3">Toluene tolerance protein Ttg2F</fullName>
    </submittedName>
</protein>
<dbReference type="PANTHER" id="PTHR46229">
    <property type="entry name" value="BOLA TRANSCRIPTION REGULATOR"/>
    <property type="match status" value="1"/>
</dbReference>
<evidence type="ECO:0000256" key="1">
    <source>
        <dbReference type="ARBA" id="ARBA00005578"/>
    </source>
</evidence>
<evidence type="ECO:0000313" key="3">
    <source>
        <dbReference type="EMBL" id="CAP02138.1"/>
    </source>
</evidence>
<dbReference type="InterPro" id="IPR036065">
    <property type="entry name" value="BolA-like_sf"/>
</dbReference>
<accession>B0VV25</accession>
<reference evidence="3 4" key="1">
    <citation type="journal article" date="2008" name="PLoS ONE">
        <title>Comparative analysis of Acinetobacters: three genomes for three lifestyles.</title>
        <authorList>
            <person name="Vallenet D."/>
            <person name="Nordmann P."/>
            <person name="Barbe V."/>
            <person name="Poirel L."/>
            <person name="Mangenot S."/>
            <person name="Bataille E."/>
            <person name="Dossat C."/>
            <person name="Gas S."/>
            <person name="Kreimeyer A."/>
            <person name="Lenoble P."/>
            <person name="Oztas S."/>
            <person name="Poulain J."/>
            <person name="Segurens B."/>
            <person name="Robert C."/>
            <person name="Abergel C."/>
            <person name="Claverie J.M."/>
            <person name="Raoult D."/>
            <person name="Medigue C."/>
            <person name="Weissenbach J."/>
            <person name="Cruveiller S."/>
        </authorList>
    </citation>
    <scope>NUCLEOTIDE SEQUENCE [LARGE SCALE GENOMIC DNA]</scope>
    <source>
        <strain evidence="3 4">SDF</strain>
    </source>
</reference>
<comment type="similarity">
    <text evidence="1 2">Belongs to the BolA/IbaG family.</text>
</comment>